<evidence type="ECO:0000313" key="5">
    <source>
        <dbReference type="EMBL" id="KAG0320467.1"/>
    </source>
</evidence>
<organism evidence="5 6">
    <name type="scientific">Dissophora globulifera</name>
    <dbReference type="NCBI Taxonomy" id="979702"/>
    <lineage>
        <taxon>Eukaryota</taxon>
        <taxon>Fungi</taxon>
        <taxon>Fungi incertae sedis</taxon>
        <taxon>Mucoromycota</taxon>
        <taxon>Mortierellomycotina</taxon>
        <taxon>Mortierellomycetes</taxon>
        <taxon>Mortierellales</taxon>
        <taxon>Mortierellaceae</taxon>
        <taxon>Dissophora</taxon>
    </lineage>
</organism>
<dbReference type="Gene3D" id="3.90.245.10">
    <property type="entry name" value="Ribonucleoside hydrolase-like"/>
    <property type="match status" value="1"/>
</dbReference>
<reference evidence="5" key="1">
    <citation type="journal article" date="2020" name="Fungal Divers.">
        <title>Resolving the Mortierellaceae phylogeny through synthesis of multi-gene phylogenetics and phylogenomics.</title>
        <authorList>
            <person name="Vandepol N."/>
            <person name="Liber J."/>
            <person name="Desiro A."/>
            <person name="Na H."/>
            <person name="Kennedy M."/>
            <person name="Barry K."/>
            <person name="Grigoriev I.V."/>
            <person name="Miller A.N."/>
            <person name="O'Donnell K."/>
            <person name="Stajich J.E."/>
            <person name="Bonito G."/>
        </authorList>
    </citation>
    <scope>NUCLEOTIDE SEQUENCE</scope>
    <source>
        <strain evidence="5">REB-010B</strain>
    </source>
</reference>
<dbReference type="AlphaFoldDB" id="A0A9P6RHJ7"/>
<dbReference type="GO" id="GO:0005829">
    <property type="term" value="C:cytosol"/>
    <property type="evidence" value="ECO:0007669"/>
    <property type="project" value="TreeGrafter"/>
</dbReference>
<keyword evidence="6" id="KW-1185">Reference proteome</keyword>
<name>A0A9P6RHJ7_9FUNG</name>
<dbReference type="SUPFAM" id="SSF53590">
    <property type="entry name" value="Nucleoside hydrolase"/>
    <property type="match status" value="1"/>
</dbReference>
<dbReference type="GO" id="GO:0008477">
    <property type="term" value="F:purine nucleosidase activity"/>
    <property type="evidence" value="ECO:0007669"/>
    <property type="project" value="TreeGrafter"/>
</dbReference>
<protein>
    <recommendedName>
        <fullName evidence="4">Inosine/uridine-preferring nucleoside hydrolase domain-containing protein</fullName>
    </recommendedName>
</protein>
<evidence type="ECO:0000259" key="4">
    <source>
        <dbReference type="Pfam" id="PF01156"/>
    </source>
</evidence>
<dbReference type="InterPro" id="IPR036452">
    <property type="entry name" value="Ribo_hydro-like"/>
</dbReference>
<sequence length="402" mass="44087">MTKSSPCIIDCDPGIDDTLAILHAMGSPKIDVKAITLCYGNTNRTNVTRNLFTILHILGKEISAERLATLPAGPNRDRLEHIRSKKPVIAVGAEAPLVVQPAYGEDFHGPDGLGRLHLNDPDLAPNDWADILGLLDSEGVGAKIDQATGDLPSEKLFTLSRNLAHIEILNQLAEAEPNTVTLIALGPMTNLALAYKKDPTTFARCKQVICMGGCLDMPGNVTPVAEFNFHACPHSVHAILEATLHEDPAKAVKLYMLPTDVTHQVSLESTTLKKYVTPLDTPLSIFATLLLGFLFDLLATRLHYTAMNLHDPLCIGFFMDLEHETDITSVGWRVEERDVRIESEGNLTRGMLVVDRRKKSTKPAPGTLSRTNVVVKADPERYITSMLYDIWGVTNYDGHGEI</sequence>
<accession>A0A9P6RHJ7</accession>
<dbReference type="Proteomes" id="UP000738325">
    <property type="component" value="Unassembled WGS sequence"/>
</dbReference>
<comment type="similarity">
    <text evidence="1">Belongs to the IUNH family.</text>
</comment>
<dbReference type="PANTHER" id="PTHR12304:SF56">
    <property type="entry name" value="HYDROLASE, PUTATIVE (AFU_ORTHOLOGUE AFUA_1G11790)-RELATED"/>
    <property type="match status" value="1"/>
</dbReference>
<proteinExistence type="inferred from homology"/>
<gene>
    <name evidence="5" type="ORF">BGZ99_004499</name>
</gene>
<evidence type="ECO:0000256" key="2">
    <source>
        <dbReference type="ARBA" id="ARBA00022801"/>
    </source>
</evidence>
<dbReference type="InterPro" id="IPR001910">
    <property type="entry name" value="Inosine/uridine_hydrolase_dom"/>
</dbReference>
<evidence type="ECO:0000313" key="6">
    <source>
        <dbReference type="Proteomes" id="UP000738325"/>
    </source>
</evidence>
<dbReference type="PANTHER" id="PTHR12304">
    <property type="entry name" value="INOSINE-URIDINE PREFERRING NUCLEOSIDE HYDROLASE"/>
    <property type="match status" value="1"/>
</dbReference>
<evidence type="ECO:0000256" key="3">
    <source>
        <dbReference type="ARBA" id="ARBA00023295"/>
    </source>
</evidence>
<keyword evidence="2" id="KW-0378">Hydrolase</keyword>
<evidence type="ECO:0000256" key="1">
    <source>
        <dbReference type="ARBA" id="ARBA00009176"/>
    </source>
</evidence>
<comment type="caution">
    <text evidence="5">The sequence shown here is derived from an EMBL/GenBank/DDBJ whole genome shotgun (WGS) entry which is preliminary data.</text>
</comment>
<dbReference type="EMBL" id="JAAAIP010000281">
    <property type="protein sequence ID" value="KAG0320467.1"/>
    <property type="molecule type" value="Genomic_DNA"/>
</dbReference>
<dbReference type="GO" id="GO:0006152">
    <property type="term" value="P:purine nucleoside catabolic process"/>
    <property type="evidence" value="ECO:0007669"/>
    <property type="project" value="TreeGrafter"/>
</dbReference>
<dbReference type="OrthoDB" id="5783963at2759"/>
<dbReference type="Pfam" id="PF01156">
    <property type="entry name" value="IU_nuc_hydro"/>
    <property type="match status" value="1"/>
</dbReference>
<keyword evidence="3" id="KW-0326">Glycosidase</keyword>
<dbReference type="InterPro" id="IPR023186">
    <property type="entry name" value="IUNH"/>
</dbReference>
<feature type="domain" description="Inosine/uridine-preferring nucleoside hydrolase" evidence="4">
    <location>
        <begin position="8"/>
        <end position="382"/>
    </location>
</feature>